<keyword evidence="2 5" id="KW-0812">Transmembrane</keyword>
<organism evidence="7">
    <name type="scientific">hydrocarbon metagenome</name>
    <dbReference type="NCBI Taxonomy" id="938273"/>
    <lineage>
        <taxon>unclassified sequences</taxon>
        <taxon>metagenomes</taxon>
        <taxon>ecological metagenomes</taxon>
    </lineage>
</organism>
<dbReference type="Gene3D" id="1.10.3720.10">
    <property type="entry name" value="MetI-like"/>
    <property type="match status" value="1"/>
</dbReference>
<evidence type="ECO:0000256" key="1">
    <source>
        <dbReference type="ARBA" id="ARBA00004141"/>
    </source>
</evidence>
<evidence type="ECO:0000313" key="7">
    <source>
        <dbReference type="EMBL" id="KUG02504.1"/>
    </source>
</evidence>
<dbReference type="CDD" id="cd06261">
    <property type="entry name" value="TM_PBP2"/>
    <property type="match status" value="1"/>
</dbReference>
<evidence type="ECO:0000256" key="4">
    <source>
        <dbReference type="ARBA" id="ARBA00023136"/>
    </source>
</evidence>
<dbReference type="GO" id="GO:0016020">
    <property type="term" value="C:membrane"/>
    <property type="evidence" value="ECO:0007669"/>
    <property type="project" value="UniProtKB-SubCell"/>
</dbReference>
<dbReference type="InterPro" id="IPR035906">
    <property type="entry name" value="MetI-like_sf"/>
</dbReference>
<keyword evidence="4 5" id="KW-0472">Membrane</keyword>
<protein>
    <submittedName>
        <fullName evidence="7">Abc-type tungstate transport system, permease protein</fullName>
    </submittedName>
</protein>
<dbReference type="InterPro" id="IPR000515">
    <property type="entry name" value="MetI-like"/>
</dbReference>
<feature type="transmembrane region" description="Helical" evidence="5">
    <location>
        <begin position="156"/>
        <end position="178"/>
    </location>
</feature>
<evidence type="ECO:0000256" key="3">
    <source>
        <dbReference type="ARBA" id="ARBA00022989"/>
    </source>
</evidence>
<dbReference type="PANTHER" id="PTHR43632">
    <property type="entry name" value="PERMEASE COMPONENT OF TUNGSTATE ABC TRANSPORTER"/>
    <property type="match status" value="1"/>
</dbReference>
<keyword evidence="3 5" id="KW-1133">Transmembrane helix</keyword>
<dbReference type="Pfam" id="PF00528">
    <property type="entry name" value="BPD_transp_1"/>
    <property type="match status" value="1"/>
</dbReference>
<sequence>MDIILHGVKEGLGLIISLDPDLIQVTLLSIQVSLTALLIAGILGIPAGTFLALKDFYGRKLLLNLTYTLMGLPPVLAGLIVFLFLSNRGPLGEFQLLFTPGAMIIAQVLLGFPLVAGLTARSVMTQRQEVYDTSVMLGATRSQAVWTIIRESRIGIIAALTTALGRLIAEVGAVMMVGGNIQGKTRVLTTSIVLETRMGNDSRALGIGIILLILAFIIMLIILKLEKRSFKDDSTIQII</sequence>
<name>A0A0W8E1H1_9ZZZZ</name>
<dbReference type="NCBIfam" id="NF038017">
    <property type="entry name" value="ABC_perm1"/>
    <property type="match status" value="1"/>
</dbReference>
<dbReference type="PROSITE" id="PS50928">
    <property type="entry name" value="ABC_TM1"/>
    <property type="match status" value="1"/>
</dbReference>
<comment type="caution">
    <text evidence="7">The sequence shown here is derived from an EMBL/GenBank/DDBJ whole genome shotgun (WGS) entry which is preliminary data.</text>
</comment>
<dbReference type="GO" id="GO:0055085">
    <property type="term" value="P:transmembrane transport"/>
    <property type="evidence" value="ECO:0007669"/>
    <property type="project" value="InterPro"/>
</dbReference>
<dbReference type="AlphaFoldDB" id="A0A0W8E1H1"/>
<evidence type="ECO:0000256" key="2">
    <source>
        <dbReference type="ARBA" id="ARBA00022692"/>
    </source>
</evidence>
<dbReference type="SUPFAM" id="SSF161098">
    <property type="entry name" value="MetI-like"/>
    <property type="match status" value="1"/>
</dbReference>
<dbReference type="PANTHER" id="PTHR43632:SF1">
    <property type="entry name" value="PERMEASE COMPONENT OF TUNGSTATE ABC TRANSPORTER"/>
    <property type="match status" value="1"/>
</dbReference>
<feature type="domain" description="ABC transmembrane type-1" evidence="6">
    <location>
        <begin position="26"/>
        <end position="222"/>
    </location>
</feature>
<reference evidence="7" key="1">
    <citation type="journal article" date="2015" name="Proc. Natl. Acad. Sci. U.S.A.">
        <title>Networks of energetic and metabolic interactions define dynamics in microbial communities.</title>
        <authorList>
            <person name="Embree M."/>
            <person name="Liu J.K."/>
            <person name="Al-Bassam M.M."/>
            <person name="Zengler K."/>
        </authorList>
    </citation>
    <scope>NUCLEOTIDE SEQUENCE</scope>
</reference>
<accession>A0A0W8E1H1</accession>
<gene>
    <name evidence="7" type="ORF">ASZ90_020136</name>
</gene>
<feature type="transmembrane region" description="Helical" evidence="5">
    <location>
        <begin position="65"/>
        <end position="85"/>
    </location>
</feature>
<comment type="subcellular location">
    <subcellularLocation>
        <location evidence="1">Membrane</location>
        <topology evidence="1">Multi-pass membrane protein</topology>
    </subcellularLocation>
</comment>
<dbReference type="InterPro" id="IPR049783">
    <property type="entry name" value="ABC_perm_TupB-like"/>
</dbReference>
<proteinExistence type="predicted"/>
<feature type="transmembrane region" description="Helical" evidence="5">
    <location>
        <begin position="204"/>
        <end position="223"/>
    </location>
</feature>
<feature type="transmembrane region" description="Helical" evidence="5">
    <location>
        <begin position="28"/>
        <end position="53"/>
    </location>
</feature>
<evidence type="ECO:0000259" key="6">
    <source>
        <dbReference type="PROSITE" id="PS50928"/>
    </source>
</evidence>
<dbReference type="EMBL" id="LNQE01001918">
    <property type="protein sequence ID" value="KUG02504.1"/>
    <property type="molecule type" value="Genomic_DNA"/>
</dbReference>
<evidence type="ECO:0000256" key="5">
    <source>
        <dbReference type="SAM" id="Phobius"/>
    </source>
</evidence>
<feature type="transmembrane region" description="Helical" evidence="5">
    <location>
        <begin position="97"/>
        <end position="118"/>
    </location>
</feature>